<sequence length="140" mass="15154">MRNATATKAAAHTLLEERRERLIRHARRVLLRRLLAEGTATIDDVRAAVAVPTDVDPKFFGAVPLKLAKAGIIAKNGYAESERAEAHGRPVIRWRLIDRAKAEAWLAANPADAPTPPPARRGPVAQPSLFGDTSAVTLPD</sequence>
<evidence type="ECO:0000256" key="1">
    <source>
        <dbReference type="SAM" id="MobiDB-lite"/>
    </source>
</evidence>
<dbReference type="EMBL" id="CP042425">
    <property type="protein sequence ID" value="QEL14039.1"/>
    <property type="molecule type" value="Genomic_DNA"/>
</dbReference>
<dbReference type="OrthoDB" id="9853416at2"/>
<proteinExistence type="predicted"/>
<name>A0A5C1A4K6_9BACT</name>
<feature type="region of interest" description="Disordered" evidence="1">
    <location>
        <begin position="108"/>
        <end position="140"/>
    </location>
</feature>
<keyword evidence="3" id="KW-1185">Reference proteome</keyword>
<dbReference type="AlphaFoldDB" id="A0A5C1A4K6"/>
<dbReference type="RefSeq" id="WP_149108962.1">
    <property type="nucleotide sequence ID" value="NZ_CP042425.1"/>
</dbReference>
<dbReference type="KEGG" id="lrs:PX52LOC_00902"/>
<gene>
    <name evidence="2" type="ORF">PX52LOC_00902</name>
</gene>
<reference evidence="3" key="1">
    <citation type="submission" date="2019-08" db="EMBL/GenBank/DDBJ databases">
        <title>Limnoglobus roseus gen. nov., sp. nov., a novel freshwater planctomycete with a giant genome from the family Gemmataceae.</title>
        <authorList>
            <person name="Kulichevskaya I.S."/>
            <person name="Naumoff D.G."/>
            <person name="Miroshnikov K."/>
            <person name="Ivanova A."/>
            <person name="Philippov D.A."/>
            <person name="Hakobyan A."/>
            <person name="Rijpstra I.C."/>
            <person name="Sinninghe Damste J.S."/>
            <person name="Liesack W."/>
            <person name="Dedysh S.N."/>
        </authorList>
    </citation>
    <scope>NUCLEOTIDE SEQUENCE [LARGE SCALE GENOMIC DNA]</scope>
    <source>
        <strain evidence="3">PX52</strain>
    </source>
</reference>
<organism evidence="2 3">
    <name type="scientific">Limnoglobus roseus</name>
    <dbReference type="NCBI Taxonomy" id="2598579"/>
    <lineage>
        <taxon>Bacteria</taxon>
        <taxon>Pseudomonadati</taxon>
        <taxon>Planctomycetota</taxon>
        <taxon>Planctomycetia</taxon>
        <taxon>Gemmatales</taxon>
        <taxon>Gemmataceae</taxon>
        <taxon>Limnoglobus</taxon>
    </lineage>
</organism>
<evidence type="ECO:0000313" key="2">
    <source>
        <dbReference type="EMBL" id="QEL14039.1"/>
    </source>
</evidence>
<protein>
    <submittedName>
        <fullName evidence="2">Uncharacterized protein</fullName>
    </submittedName>
</protein>
<accession>A0A5C1A4K6</accession>
<dbReference type="Proteomes" id="UP000324974">
    <property type="component" value="Chromosome"/>
</dbReference>
<evidence type="ECO:0000313" key="3">
    <source>
        <dbReference type="Proteomes" id="UP000324974"/>
    </source>
</evidence>